<feature type="compositionally biased region" description="Basic and acidic residues" evidence="2">
    <location>
        <begin position="284"/>
        <end position="294"/>
    </location>
</feature>
<proteinExistence type="predicted"/>
<dbReference type="PRINTS" id="PR00401">
    <property type="entry name" value="SH2DOMAIN"/>
</dbReference>
<accession>A0ABM3MUM4</accession>
<evidence type="ECO:0000313" key="6">
    <source>
        <dbReference type="RefSeq" id="XP_052755010.1"/>
    </source>
</evidence>
<dbReference type="Pfam" id="PF00017">
    <property type="entry name" value="SH2"/>
    <property type="match status" value="1"/>
</dbReference>
<dbReference type="InterPro" id="IPR000980">
    <property type="entry name" value="SH2"/>
</dbReference>
<keyword evidence="1" id="KW-0727">SH2 domain</keyword>
<evidence type="ECO:0000259" key="3">
    <source>
        <dbReference type="PROSITE" id="PS50001"/>
    </source>
</evidence>
<feature type="region of interest" description="Disordered" evidence="2">
    <location>
        <begin position="254"/>
        <end position="311"/>
    </location>
</feature>
<organism evidence="4 5">
    <name type="scientific">Galleria mellonella</name>
    <name type="common">Greater wax moth</name>
    <dbReference type="NCBI Taxonomy" id="7137"/>
    <lineage>
        <taxon>Eukaryota</taxon>
        <taxon>Metazoa</taxon>
        <taxon>Ecdysozoa</taxon>
        <taxon>Arthropoda</taxon>
        <taxon>Hexapoda</taxon>
        <taxon>Insecta</taxon>
        <taxon>Pterygota</taxon>
        <taxon>Neoptera</taxon>
        <taxon>Endopterygota</taxon>
        <taxon>Lepidoptera</taxon>
        <taxon>Glossata</taxon>
        <taxon>Ditrysia</taxon>
        <taxon>Pyraloidea</taxon>
        <taxon>Pyralidae</taxon>
        <taxon>Galleriinae</taxon>
        <taxon>Galleria</taxon>
    </lineage>
</organism>
<dbReference type="Proteomes" id="UP001652740">
    <property type="component" value="Unplaced"/>
</dbReference>
<dbReference type="RefSeq" id="XP_052755010.1">
    <property type="nucleotide sequence ID" value="XM_052899050.1"/>
</dbReference>
<keyword evidence="4" id="KW-1185">Reference proteome</keyword>
<dbReference type="PROSITE" id="PS50001">
    <property type="entry name" value="SH2"/>
    <property type="match status" value="1"/>
</dbReference>
<feature type="domain" description="SH2" evidence="3">
    <location>
        <begin position="339"/>
        <end position="430"/>
    </location>
</feature>
<dbReference type="SMART" id="SM00252">
    <property type="entry name" value="SH2"/>
    <property type="match status" value="1"/>
</dbReference>
<sequence length="443" mass="50813">MLQQILRDMWVDPEILAELDETQKQTLFCKMREEQVRRWQVWDQKVSKDDERPKFQKNSKKQVQFLKGEDGEPWVWVMGEHPDDKSIDTILAEEARQRVFAQAREEAHQLRKSVEKELTQLIDYKPLDSLEQKFDLSPKTLDPLEDTLEIYCTVDELRQRIEALEPEVKISDKSMRDIGDKTDYCNDKLKLDLNKNTLHFNFIEGKRDVLQELGAATGADGVSNRVAAWERRVAAARAGDLLRGLRARRARALRDTRDDDDRAWQDQERKAKEAEATMRQIARQAREAHRRSTELRGVQPPPQPQTGKPPSREAVLEWFRTQELKRGVGLDENNKPVDWFHGVITRGEAERALAARAAGSFLVRVSERVWGYAISYRDAARCKHYLVESGAGYRLLGADQPTHHTLADLINYHKTVPITESGGELLRSACAAAQPPDCLTPAC</sequence>
<dbReference type="GeneID" id="113516165"/>
<feature type="compositionally biased region" description="Basic and acidic residues" evidence="2">
    <location>
        <begin position="254"/>
        <end position="276"/>
    </location>
</feature>
<dbReference type="PANTHER" id="PTHR14388">
    <property type="entry name" value="T CELL-SPECIFIC ADAPTER PROTEIN TSAD"/>
    <property type="match status" value="1"/>
</dbReference>
<dbReference type="PANTHER" id="PTHR14388:SF17">
    <property type="entry name" value="SH2 DOMAIN-CONTAINING PROTEIN"/>
    <property type="match status" value="1"/>
</dbReference>
<evidence type="ECO:0000256" key="2">
    <source>
        <dbReference type="SAM" id="MobiDB-lite"/>
    </source>
</evidence>
<reference evidence="5 6" key="1">
    <citation type="submission" date="2025-05" db="UniProtKB">
        <authorList>
            <consortium name="RefSeq"/>
        </authorList>
    </citation>
    <scope>IDENTIFICATION</scope>
    <source>
        <tissue evidence="5 6">Whole larvae</tissue>
    </source>
</reference>
<dbReference type="InterPro" id="IPR036860">
    <property type="entry name" value="SH2_dom_sf"/>
</dbReference>
<protein>
    <submittedName>
        <fullName evidence="5 6">SH2 domain-containing protein 4B-like</fullName>
    </submittedName>
</protein>
<evidence type="ECO:0000313" key="4">
    <source>
        <dbReference type="Proteomes" id="UP001652740"/>
    </source>
</evidence>
<dbReference type="Gene3D" id="3.30.505.10">
    <property type="entry name" value="SH2 domain"/>
    <property type="match status" value="1"/>
</dbReference>
<evidence type="ECO:0000313" key="5">
    <source>
        <dbReference type="RefSeq" id="XP_052755009.1"/>
    </source>
</evidence>
<dbReference type="SUPFAM" id="SSF55550">
    <property type="entry name" value="SH2 domain"/>
    <property type="match status" value="1"/>
</dbReference>
<gene>
    <name evidence="5 6" type="primary">LOC113516165</name>
</gene>
<evidence type="ECO:0000256" key="1">
    <source>
        <dbReference type="PROSITE-ProRule" id="PRU00191"/>
    </source>
</evidence>
<dbReference type="RefSeq" id="XP_052755009.1">
    <property type="nucleotide sequence ID" value="XM_052899049.1"/>
</dbReference>
<name>A0ABM3MUM4_GALME</name>